<evidence type="ECO:0000313" key="3">
    <source>
        <dbReference type="Proteomes" id="UP000049023"/>
    </source>
</evidence>
<accession>A0A655A9W4</accession>
<name>A0A655A9W4_MYCTX</name>
<organism evidence="2 3">
    <name type="scientific">Mycobacterium tuberculosis</name>
    <dbReference type="NCBI Taxonomy" id="1773"/>
    <lineage>
        <taxon>Bacteria</taxon>
        <taxon>Bacillati</taxon>
        <taxon>Actinomycetota</taxon>
        <taxon>Actinomycetes</taxon>
        <taxon>Mycobacteriales</taxon>
        <taxon>Mycobacteriaceae</taxon>
        <taxon>Mycobacterium</taxon>
        <taxon>Mycobacterium tuberculosis complex</taxon>
    </lineage>
</organism>
<protein>
    <submittedName>
        <fullName evidence="2">Uncharacterized protein</fullName>
    </submittedName>
</protein>
<gene>
    <name evidence="2" type="ORF">ERS027661_02791</name>
</gene>
<dbReference type="EMBL" id="CNFU01000636">
    <property type="protein sequence ID" value="CKS23882.1"/>
    <property type="molecule type" value="Genomic_DNA"/>
</dbReference>
<sequence>MPPGLQCLHQPQLLLGRDPGKHAGCIHGLRVLVCAQRGQLGTRQDRACRRFSVVEQPHLGCDRRGGARVVTGNHFYRNAGTVAGRHRRCRGRSWWIAHRLQAGQRQRTWYHVFVEVVGSAGAGTHPGCQHPQPPGSQHFGGTQHGGAVQRPQCAVGAHLGAAQVEHALHSTLGQHHMIRPVAMQGGHVLPLGTERYGCHLRQSCRQPLRVEAGLGGHDEHRALGGIADDLPACAVANQCGVVAAGTGQQRPAKGRIGIHRNRRVVGVAQEDVGCIARSGRPDLTVGCPDRLDRHLILGQRSGLVGADDRGAAQRFHRG</sequence>
<reference evidence="2 3" key="1">
    <citation type="submission" date="2015-03" db="EMBL/GenBank/DDBJ databases">
        <authorList>
            <consortium name="Pathogen Informatics"/>
        </authorList>
    </citation>
    <scope>NUCLEOTIDE SEQUENCE [LARGE SCALE GENOMIC DNA]</scope>
    <source>
        <strain evidence="2 3">Bir 187</strain>
    </source>
</reference>
<dbReference type="Proteomes" id="UP000049023">
    <property type="component" value="Unassembled WGS sequence"/>
</dbReference>
<dbReference type="AlphaFoldDB" id="A0A655A9W4"/>
<feature type="region of interest" description="Disordered" evidence="1">
    <location>
        <begin position="125"/>
        <end position="147"/>
    </location>
</feature>
<evidence type="ECO:0000256" key="1">
    <source>
        <dbReference type="SAM" id="MobiDB-lite"/>
    </source>
</evidence>
<proteinExistence type="predicted"/>
<evidence type="ECO:0000313" key="2">
    <source>
        <dbReference type="EMBL" id="CKS23882.1"/>
    </source>
</evidence>